<accession>A0ACB0JGS8</accession>
<reference evidence="1" key="1">
    <citation type="submission" date="2023-10" db="EMBL/GenBank/DDBJ databases">
        <authorList>
            <person name="Rodriguez Cubillos JULIANA M."/>
            <person name="De Vega J."/>
        </authorList>
    </citation>
    <scope>NUCLEOTIDE SEQUENCE</scope>
</reference>
<comment type="caution">
    <text evidence="1">The sequence shown here is derived from an EMBL/GenBank/DDBJ whole genome shotgun (WGS) entry which is preliminary data.</text>
</comment>
<name>A0ACB0JGS8_TRIPR</name>
<evidence type="ECO:0000313" key="1">
    <source>
        <dbReference type="EMBL" id="CAJ2643870.1"/>
    </source>
</evidence>
<dbReference type="EMBL" id="CASHSV030000034">
    <property type="protein sequence ID" value="CAJ2643870.1"/>
    <property type="molecule type" value="Genomic_DNA"/>
</dbReference>
<protein>
    <submittedName>
        <fullName evidence="1">Uncharacterized protein</fullName>
    </submittedName>
</protein>
<dbReference type="Proteomes" id="UP001177021">
    <property type="component" value="Unassembled WGS sequence"/>
</dbReference>
<organism evidence="1 2">
    <name type="scientific">Trifolium pratense</name>
    <name type="common">Red clover</name>
    <dbReference type="NCBI Taxonomy" id="57577"/>
    <lineage>
        <taxon>Eukaryota</taxon>
        <taxon>Viridiplantae</taxon>
        <taxon>Streptophyta</taxon>
        <taxon>Embryophyta</taxon>
        <taxon>Tracheophyta</taxon>
        <taxon>Spermatophyta</taxon>
        <taxon>Magnoliopsida</taxon>
        <taxon>eudicotyledons</taxon>
        <taxon>Gunneridae</taxon>
        <taxon>Pentapetalae</taxon>
        <taxon>rosids</taxon>
        <taxon>fabids</taxon>
        <taxon>Fabales</taxon>
        <taxon>Fabaceae</taxon>
        <taxon>Papilionoideae</taxon>
        <taxon>50 kb inversion clade</taxon>
        <taxon>NPAAA clade</taxon>
        <taxon>Hologalegina</taxon>
        <taxon>IRL clade</taxon>
        <taxon>Trifolieae</taxon>
        <taxon>Trifolium</taxon>
    </lineage>
</organism>
<gene>
    <name evidence="1" type="ORF">MILVUS5_LOCUS13019</name>
</gene>
<sequence length="301" mass="35059">MASPTSKQEKKLVEFLKEQQEPFILELYLLEKSKSWNSIKNFETPPSNSVINKKHKPFFPFFKVLLTALHHKKKKKKKLFATIKDSNTTIKHANVVDITQEAKNNFAQTTMDQTERFSTASSSTMFYSCSDIDDDDDDDHDHEEEEEDIASCVGNQSQQDTINRKHRQRCIEAALFSSIFQTSKKNYTKQLQEILGHKTKRLLFDCVRELTIKLNRKDCKGSSTEKLGKIIWERTKKWSQRGGNFERNLLNLDYLDSINEWSEYKTEVKDVSFEIADAILECVMKDEIVSEMFETLTPTTQ</sequence>
<proteinExistence type="predicted"/>
<keyword evidence="2" id="KW-1185">Reference proteome</keyword>
<evidence type="ECO:0000313" key="2">
    <source>
        <dbReference type="Proteomes" id="UP001177021"/>
    </source>
</evidence>